<dbReference type="PANTHER" id="PTHR14389">
    <property type="entry name" value="SI:CH1073-475A24.1"/>
    <property type="match status" value="1"/>
</dbReference>
<evidence type="ECO:0000256" key="1">
    <source>
        <dbReference type="SAM" id="Phobius"/>
    </source>
</evidence>
<evidence type="ECO:0008006" key="4">
    <source>
        <dbReference type="Google" id="ProtNLM"/>
    </source>
</evidence>
<dbReference type="SUPFAM" id="SSF50494">
    <property type="entry name" value="Trypsin-like serine proteases"/>
    <property type="match status" value="1"/>
</dbReference>
<proteinExistence type="predicted"/>
<keyword evidence="1" id="KW-0812">Transmembrane</keyword>
<keyword evidence="1" id="KW-0472">Membrane</keyword>
<dbReference type="AlphaFoldDB" id="A0A913XJZ5"/>
<organism evidence="2 3">
    <name type="scientific">Exaiptasia diaphana</name>
    <name type="common">Tropical sea anemone</name>
    <name type="synonym">Aiptasia pulchella</name>
    <dbReference type="NCBI Taxonomy" id="2652724"/>
    <lineage>
        <taxon>Eukaryota</taxon>
        <taxon>Metazoa</taxon>
        <taxon>Cnidaria</taxon>
        <taxon>Anthozoa</taxon>
        <taxon>Hexacorallia</taxon>
        <taxon>Actiniaria</taxon>
        <taxon>Aiptasiidae</taxon>
        <taxon>Exaiptasia</taxon>
    </lineage>
</organism>
<dbReference type="KEGG" id="epa:110243733"/>
<protein>
    <recommendedName>
        <fullName evidence="4">Serine protease</fullName>
    </recommendedName>
</protein>
<evidence type="ECO:0000313" key="2">
    <source>
        <dbReference type="EnsemblMetazoa" id="XP_020905519.1"/>
    </source>
</evidence>
<dbReference type="GeneID" id="110243733"/>
<dbReference type="RefSeq" id="XP_020905519.1">
    <property type="nucleotide sequence ID" value="XM_021049860.2"/>
</dbReference>
<dbReference type="OrthoDB" id="5956474at2759"/>
<feature type="transmembrane region" description="Helical" evidence="1">
    <location>
        <begin position="114"/>
        <end position="137"/>
    </location>
</feature>
<feature type="transmembrane region" description="Helical" evidence="1">
    <location>
        <begin position="227"/>
        <end position="249"/>
    </location>
</feature>
<dbReference type="PANTHER" id="PTHR14389:SF3">
    <property type="entry name" value="PROTEIN FAM111A-LIKE"/>
    <property type="match status" value="1"/>
</dbReference>
<dbReference type="InterPro" id="IPR009003">
    <property type="entry name" value="Peptidase_S1_PA"/>
</dbReference>
<feature type="transmembrane region" description="Helical" evidence="1">
    <location>
        <begin position="193"/>
        <end position="215"/>
    </location>
</feature>
<evidence type="ECO:0000313" key="3">
    <source>
        <dbReference type="Proteomes" id="UP000887567"/>
    </source>
</evidence>
<reference evidence="2" key="1">
    <citation type="submission" date="2022-11" db="UniProtKB">
        <authorList>
            <consortium name="EnsemblMetazoa"/>
        </authorList>
    </citation>
    <scope>IDENTIFICATION</scope>
</reference>
<keyword evidence="1" id="KW-1133">Transmembrane helix</keyword>
<feature type="transmembrane region" description="Helical" evidence="1">
    <location>
        <begin position="149"/>
        <end position="173"/>
    </location>
</feature>
<sequence length="536" mass="60761">MKFSSTSLYYWEADVKPSELKQTWHVSFAFCLWSAQSLTQSHACFYLLKEAKGSECGHLRLAGFAFGILCQIFKMYIYGENIGFIMSESRLSWFFLAVCSYFTAQKYLDPVFHVNRLIFFGLGFGAFCSLLPIYLGYILRAAICKEIEYFQVILSSGYIVAVFLLAGVIRMFLSSTTHGHLYKPKEPSSYECFYLGLIVVYSSFLYFTNEVTVCIPTVMFKKIGDIAVFLQCVIIIWFSVIMLCIIWEIKADKYFCSVFNATFYKFFIQTNFISKVNFALNHNLGAYNVSDVDKFVLSCRSVGALVVKQINGEVIVKGTCFRVGPNYVISNLHVYNNIINAHQFTEGIYVDFDYTIKNGISPSCCTILKIIIGSEDLDYIIFEIGKSDDVELPKSVTSIFKIPSSVERANEGVFHFCGYPDRADQKKVNLFCPVRNPEECLVMCLKNAEQQLLQDPRRQCYDVSTFFHGSSGSPGVLLEYGALMVLHCRGFFLSDSNGSIIEQGVLMSAIVADVTNELGYDRALELFDLDEKMELD</sequence>
<keyword evidence="3" id="KW-1185">Reference proteome</keyword>
<dbReference type="Proteomes" id="UP000887567">
    <property type="component" value="Unplaced"/>
</dbReference>
<name>A0A913XJZ5_EXADI</name>
<dbReference type="EnsemblMetazoa" id="XM_021049860.2">
    <property type="protein sequence ID" value="XP_020905519.1"/>
    <property type="gene ID" value="LOC110243733"/>
</dbReference>
<feature type="transmembrane region" description="Helical" evidence="1">
    <location>
        <begin position="61"/>
        <end position="79"/>
    </location>
</feature>
<accession>A0A913XJZ5</accession>